<dbReference type="PANTHER" id="PTHR43162:SF1">
    <property type="entry name" value="PRESTALK A DIFFERENTIATION PROTEIN A"/>
    <property type="match status" value="1"/>
</dbReference>
<dbReference type="EMBL" id="JBHTNZ010000002">
    <property type="protein sequence ID" value="MFD1460223.1"/>
    <property type="molecule type" value="Genomic_DNA"/>
</dbReference>
<name>A0ABW4D8E6_9BACL</name>
<protein>
    <submittedName>
        <fullName evidence="2">NmrA family NAD(P)-binding protein</fullName>
    </submittedName>
</protein>
<comment type="caution">
    <text evidence="2">The sequence shown here is derived from an EMBL/GenBank/DDBJ whole genome shotgun (WGS) entry which is preliminary data.</text>
</comment>
<dbReference type="RefSeq" id="WP_229526210.1">
    <property type="nucleotide sequence ID" value="NZ_JAFFQR010000112.1"/>
</dbReference>
<dbReference type="PANTHER" id="PTHR43162">
    <property type="match status" value="1"/>
</dbReference>
<sequence length="293" mass="32325">MYTVMGVTGQVGGATARHLLKEELPVKVVLRDERKAQEWINLGAKIAIADYRDTAALQTAFADAEAVFVMIPPSFYPDEEFSDTCAYVEAIRLALSAAQPSRFVALSSIGAQHTEGTGIIHSLHILEEQLKRVAIPSAFLRAAWFMENAAWDIGPAREQGRIQSFLTPLNRLIPMISTNDIGAIAAATLQQVWEGIRYLELQGPQPYSPNDIASVLTKLLDRRVEIEVVPRSEWAEIFIGQGGIAANVQGRLEMLDGFNSGWIDFKRKGTEIVTGQVSLEEALKSTFKLDKIQ</sequence>
<dbReference type="Gene3D" id="3.40.50.720">
    <property type="entry name" value="NAD(P)-binding Rossmann-like Domain"/>
    <property type="match status" value="1"/>
</dbReference>
<evidence type="ECO:0000313" key="3">
    <source>
        <dbReference type="Proteomes" id="UP001597340"/>
    </source>
</evidence>
<proteinExistence type="predicted"/>
<reference evidence="3" key="1">
    <citation type="journal article" date="2019" name="Int. J. Syst. Evol. Microbiol.">
        <title>The Global Catalogue of Microorganisms (GCM) 10K type strain sequencing project: providing services to taxonomists for standard genome sequencing and annotation.</title>
        <authorList>
            <consortium name="The Broad Institute Genomics Platform"/>
            <consortium name="The Broad Institute Genome Sequencing Center for Infectious Disease"/>
            <person name="Wu L."/>
            <person name="Ma J."/>
        </authorList>
    </citation>
    <scope>NUCLEOTIDE SEQUENCE [LARGE SCALE GENOMIC DNA]</scope>
    <source>
        <strain evidence="3">CCM 9147</strain>
    </source>
</reference>
<evidence type="ECO:0000313" key="2">
    <source>
        <dbReference type="EMBL" id="MFD1460223.1"/>
    </source>
</evidence>
<dbReference type="SUPFAM" id="SSF51735">
    <property type="entry name" value="NAD(P)-binding Rossmann-fold domains"/>
    <property type="match status" value="1"/>
</dbReference>
<organism evidence="2 3">
    <name type="scientific">Paenibacillus farraposensis</name>
    <dbReference type="NCBI Taxonomy" id="2807095"/>
    <lineage>
        <taxon>Bacteria</taxon>
        <taxon>Bacillati</taxon>
        <taxon>Bacillota</taxon>
        <taxon>Bacilli</taxon>
        <taxon>Bacillales</taxon>
        <taxon>Paenibacillaceae</taxon>
        <taxon>Paenibacillus</taxon>
    </lineage>
</organism>
<gene>
    <name evidence="2" type="ORF">ACFQ5D_01900</name>
</gene>
<dbReference type="Gene3D" id="3.90.25.10">
    <property type="entry name" value="UDP-galactose 4-epimerase, domain 1"/>
    <property type="match status" value="1"/>
</dbReference>
<accession>A0ABW4D8E6</accession>
<dbReference type="Proteomes" id="UP001597340">
    <property type="component" value="Unassembled WGS sequence"/>
</dbReference>
<dbReference type="Pfam" id="PF05368">
    <property type="entry name" value="NmrA"/>
    <property type="match status" value="1"/>
</dbReference>
<dbReference type="InterPro" id="IPR008030">
    <property type="entry name" value="NmrA-like"/>
</dbReference>
<dbReference type="InterPro" id="IPR051604">
    <property type="entry name" value="Ergot_Alk_Oxidoreductase"/>
</dbReference>
<feature type="domain" description="NmrA-like" evidence="1">
    <location>
        <begin position="3"/>
        <end position="244"/>
    </location>
</feature>
<dbReference type="InterPro" id="IPR036291">
    <property type="entry name" value="NAD(P)-bd_dom_sf"/>
</dbReference>
<keyword evidence="3" id="KW-1185">Reference proteome</keyword>
<evidence type="ECO:0000259" key="1">
    <source>
        <dbReference type="Pfam" id="PF05368"/>
    </source>
</evidence>